<comment type="caution">
    <text evidence="1">The sequence shown here is derived from an EMBL/GenBank/DDBJ whole genome shotgun (WGS) entry which is preliminary data.</text>
</comment>
<dbReference type="EMBL" id="LAZR01025273">
    <property type="protein sequence ID" value="KKL72448.1"/>
    <property type="molecule type" value="Genomic_DNA"/>
</dbReference>
<dbReference type="AlphaFoldDB" id="A0A0F9EED0"/>
<organism evidence="1">
    <name type="scientific">marine sediment metagenome</name>
    <dbReference type="NCBI Taxonomy" id="412755"/>
    <lineage>
        <taxon>unclassified sequences</taxon>
        <taxon>metagenomes</taxon>
        <taxon>ecological metagenomes</taxon>
    </lineage>
</organism>
<sequence length="79" mass="9222">MIVIRVEMWPFGSKSNSRTLATAKITNMMTSASANLGNYKVELTLANENKIWRKIEVKGFRRKSYNIWYLLKLILNELI</sequence>
<proteinExistence type="predicted"/>
<gene>
    <name evidence="1" type="ORF">LCGC14_2084810</name>
</gene>
<protein>
    <submittedName>
        <fullName evidence="1">Uncharacterized protein</fullName>
    </submittedName>
</protein>
<name>A0A0F9EED0_9ZZZZ</name>
<reference evidence="1" key="1">
    <citation type="journal article" date="2015" name="Nature">
        <title>Complex archaea that bridge the gap between prokaryotes and eukaryotes.</title>
        <authorList>
            <person name="Spang A."/>
            <person name="Saw J.H."/>
            <person name="Jorgensen S.L."/>
            <person name="Zaremba-Niedzwiedzka K."/>
            <person name="Martijn J."/>
            <person name="Lind A.E."/>
            <person name="van Eijk R."/>
            <person name="Schleper C."/>
            <person name="Guy L."/>
            <person name="Ettema T.J."/>
        </authorList>
    </citation>
    <scope>NUCLEOTIDE SEQUENCE</scope>
</reference>
<accession>A0A0F9EED0</accession>
<evidence type="ECO:0000313" key="1">
    <source>
        <dbReference type="EMBL" id="KKL72448.1"/>
    </source>
</evidence>